<reference evidence="2 3" key="1">
    <citation type="submission" date="2016-01" db="EMBL/GenBank/DDBJ databases">
        <authorList>
            <consortium name="TB Trials Study Group"/>
            <person name="Sutton G."/>
            <person name="Brinkac L."/>
            <person name="Sanka R."/>
            <person name="Adams M."/>
            <person name="Lau E.L."/>
            <person name="Macaden R."/>
            <person name="Grewal H.M.S."/>
        </authorList>
    </citation>
    <scope>NUCLEOTIDE SEQUENCE [LARGE SCALE GENOMIC DNA]</scope>
    <source>
        <strain evidence="2 3">IS-1744</strain>
    </source>
</reference>
<evidence type="ECO:0000313" key="3">
    <source>
        <dbReference type="Proteomes" id="UP000053707"/>
    </source>
</evidence>
<dbReference type="InterPro" id="IPR052732">
    <property type="entry name" value="Cell-binding_unc_protein"/>
</dbReference>
<evidence type="ECO:0000256" key="1">
    <source>
        <dbReference type="SAM" id="MobiDB-lite"/>
    </source>
</evidence>
<comment type="caution">
    <text evidence="2">The sequence shown here is derived from an EMBL/GenBank/DDBJ whole genome shotgun (WGS) entry which is preliminary data.</text>
</comment>
<accession>A0A124ENH7</accession>
<protein>
    <recommendedName>
        <fullName evidence="4">AAA family ATPase</fullName>
    </recommendedName>
</protein>
<dbReference type="PANTHER" id="PTHR43883">
    <property type="entry name" value="SLR0207 PROTEIN"/>
    <property type="match status" value="1"/>
</dbReference>
<dbReference type="RefSeq" id="WP_064399448.1">
    <property type="nucleotide sequence ID" value="NZ_LQIR01000056.1"/>
</dbReference>
<gene>
    <name evidence="2" type="ORF">AU192_17210</name>
</gene>
<dbReference type="InterPro" id="IPR027417">
    <property type="entry name" value="P-loop_NTPase"/>
</dbReference>
<proteinExistence type="predicted"/>
<dbReference type="PANTHER" id="PTHR43883:SF1">
    <property type="entry name" value="GLUCONOKINASE"/>
    <property type="match status" value="1"/>
</dbReference>
<dbReference type="SUPFAM" id="SSF56112">
    <property type="entry name" value="Protein kinase-like (PK-like)"/>
    <property type="match status" value="1"/>
</dbReference>
<evidence type="ECO:0008006" key="4">
    <source>
        <dbReference type="Google" id="ProtNLM"/>
    </source>
</evidence>
<dbReference type="SUPFAM" id="SSF52540">
    <property type="entry name" value="P-loop containing nucleoside triphosphate hydrolases"/>
    <property type="match status" value="1"/>
</dbReference>
<feature type="region of interest" description="Disordered" evidence="1">
    <location>
        <begin position="1"/>
        <end position="22"/>
    </location>
</feature>
<evidence type="ECO:0000313" key="2">
    <source>
        <dbReference type="EMBL" id="KUI09171.1"/>
    </source>
</evidence>
<dbReference type="Pfam" id="PF13671">
    <property type="entry name" value="AAA_33"/>
    <property type="match status" value="1"/>
</dbReference>
<dbReference type="EMBL" id="LQIR01000056">
    <property type="protein sequence ID" value="KUI09171.1"/>
    <property type="molecule type" value="Genomic_DNA"/>
</dbReference>
<dbReference type="AlphaFoldDB" id="A0A124ENH7"/>
<dbReference type="Gene3D" id="3.40.50.300">
    <property type="entry name" value="P-loop containing nucleotide triphosphate hydrolases"/>
    <property type="match status" value="1"/>
</dbReference>
<keyword evidence="3" id="KW-1185">Reference proteome</keyword>
<dbReference type="InterPro" id="IPR011009">
    <property type="entry name" value="Kinase-like_dom_sf"/>
</dbReference>
<name>A0A124ENH7_9MYCO</name>
<sequence length="510" mass="55836">MTTASVTASTRRDPFSGNGNLHAEIHETHTGLVALIGDRAYKTKKAIVTDFLDFSTRERREQACQREVELNRRLAPDSYFGVGHFATPGEPPEPVIVMRRYPESARLAALVRNGDPVDGCLTAIADRLAQFHRNALRGPQIDEQATVAAAFQRWHQNLDELKRYTDRVIPEATLREVTRLADRYLAGRDQLFTQRIAAGRVVDGHGDLQTQDIFCMPDGPVLLDCLEFDDRLRYVDGVDDAAFLAMDLEFLGRKDLADNFFDEYLRRADDPAPRSLRDFSVAYRAVVRAKVDCIRVDQGHPEAVADAIRHLDIALTHLRSCTVGLVIVGGGPGTGKTTVAHGLAERVNARVISTDEVRRELQRSGVIAGRAGELGVGLYAPENVRAVYDEVLRRARALLSAGETVVLDGTWRDTHRQERAYRLAAETSSAVVHFVCSLSSAEAAERVVARGSSSSDATPQIAVALGGDAVPDRAHRLDTARPLADSVDEAHRIFRMAVGGGCDGEAVDGV</sequence>
<dbReference type="Proteomes" id="UP000053707">
    <property type="component" value="Unassembled WGS sequence"/>
</dbReference>
<organism evidence="2 3">
    <name type="scientific">Mycobacterium lehmannii</name>
    <dbReference type="NCBI Taxonomy" id="2048550"/>
    <lineage>
        <taxon>Bacteria</taxon>
        <taxon>Bacillati</taxon>
        <taxon>Actinomycetota</taxon>
        <taxon>Actinomycetes</taxon>
        <taxon>Mycobacteriales</taxon>
        <taxon>Mycobacteriaceae</taxon>
        <taxon>Mycobacterium</taxon>
    </lineage>
</organism>